<accession>A0A9W4XSU2</accession>
<feature type="region of interest" description="Disordered" evidence="1">
    <location>
        <begin position="336"/>
        <end position="358"/>
    </location>
</feature>
<gene>
    <name evidence="2" type="ORF">PDIGIT_LOCUS4566</name>
</gene>
<sequence length="436" mass="46188">MSSPTPQDDALLARLNALKKSSVSFSNASLLGSPSTASTSPPPSAHHTNDLAARFARLGSASPSSSPKPSRTHSSTDAGAPIAAPGAPSYLEGIAEGVGGGGGGGGLEPYNEESEKSLEELIADLGPKEQWELSQAEIRDVRTLAKEIRQALPSLQEEHRNQGSPRHGGPAHKADDLTDWENVEVDVGRGGVRVGKAESDEDDDEDDEEGHDGNRKKKTDEEEADDLIARVMAELEISRKHDPPSPEPDDDDDDPGSNNGDDKSHNNSSNTEQTPGNPPQRQDQTKASEPQTTHDLTLPSAPSSIPQHTPPSPHEDANTAVDTALAARLAALSASATSSPPFSLPTAPSFHPTQNPTTISTSLLVGKEAQDDEESWCVICSDDATLRCRGCEGDLYCQRCWMEGHLGEGAGAELRRHRAVIFERKGGEGKGKKIVA</sequence>
<dbReference type="SUPFAM" id="SSF57845">
    <property type="entry name" value="B-box zinc-binding domain"/>
    <property type="match status" value="1"/>
</dbReference>
<dbReference type="EMBL" id="CAOQHR010000003">
    <property type="protein sequence ID" value="CAI6331541.1"/>
    <property type="molecule type" value="Genomic_DNA"/>
</dbReference>
<dbReference type="AlphaFoldDB" id="A0A9W4XSU2"/>
<proteinExistence type="predicted"/>
<feature type="region of interest" description="Disordered" evidence="1">
    <location>
        <begin position="149"/>
        <end position="317"/>
    </location>
</feature>
<dbReference type="Pfam" id="PF22586">
    <property type="entry name" value="ANCHR-like_BBOX"/>
    <property type="match status" value="1"/>
</dbReference>
<reference evidence="2" key="1">
    <citation type="submission" date="2023-01" db="EMBL/GenBank/DDBJ databases">
        <authorList>
            <person name="Van Ghelder C."/>
            <person name="Rancurel C."/>
        </authorList>
    </citation>
    <scope>NUCLEOTIDE SEQUENCE</scope>
    <source>
        <strain evidence="2">CNCM I-4278</strain>
    </source>
</reference>
<feature type="compositionally biased region" description="Low complexity" evidence="1">
    <location>
        <begin position="60"/>
        <end position="88"/>
    </location>
</feature>
<feature type="compositionally biased region" description="Low complexity" evidence="1">
    <location>
        <begin position="336"/>
        <end position="349"/>
    </location>
</feature>
<dbReference type="CDD" id="cd19817">
    <property type="entry name" value="Bbox1_ANCHR-like"/>
    <property type="match status" value="1"/>
</dbReference>
<evidence type="ECO:0000256" key="1">
    <source>
        <dbReference type="SAM" id="MobiDB-lite"/>
    </source>
</evidence>
<feature type="compositionally biased region" description="Acidic residues" evidence="1">
    <location>
        <begin position="199"/>
        <end position="210"/>
    </location>
</feature>
<dbReference type="PANTHER" id="PTHR46603">
    <property type="entry name" value="ABSCISSION/NOCUT CHECKPOINT REGULATOR"/>
    <property type="match status" value="1"/>
</dbReference>
<evidence type="ECO:0000313" key="2">
    <source>
        <dbReference type="EMBL" id="CAI6331541.1"/>
    </source>
</evidence>
<name>A0A9W4XSU2_9PLEO</name>
<evidence type="ECO:0008006" key="4">
    <source>
        <dbReference type="Google" id="ProtNLM"/>
    </source>
</evidence>
<evidence type="ECO:0000313" key="3">
    <source>
        <dbReference type="Proteomes" id="UP001152607"/>
    </source>
</evidence>
<protein>
    <recommendedName>
        <fullName evidence="4">Abscission/NoCut checkpoint regulator</fullName>
    </recommendedName>
</protein>
<dbReference type="OrthoDB" id="5407799at2759"/>
<keyword evidence="3" id="KW-1185">Reference proteome</keyword>
<dbReference type="PANTHER" id="PTHR46603:SF1">
    <property type="entry name" value="ABSCISSION_NOCUT CHECKPOINT REGULATOR"/>
    <property type="match status" value="1"/>
</dbReference>
<feature type="compositionally biased region" description="Polar residues" evidence="1">
    <location>
        <begin position="266"/>
        <end position="307"/>
    </location>
</feature>
<organism evidence="2 3">
    <name type="scientific">Periconia digitata</name>
    <dbReference type="NCBI Taxonomy" id="1303443"/>
    <lineage>
        <taxon>Eukaryota</taxon>
        <taxon>Fungi</taxon>
        <taxon>Dikarya</taxon>
        <taxon>Ascomycota</taxon>
        <taxon>Pezizomycotina</taxon>
        <taxon>Dothideomycetes</taxon>
        <taxon>Pleosporomycetidae</taxon>
        <taxon>Pleosporales</taxon>
        <taxon>Massarineae</taxon>
        <taxon>Periconiaceae</taxon>
        <taxon>Periconia</taxon>
    </lineage>
</organism>
<feature type="region of interest" description="Disordered" evidence="1">
    <location>
        <begin position="24"/>
        <end position="119"/>
    </location>
</feature>
<dbReference type="InterPro" id="IPR044553">
    <property type="entry name" value="Bbox1_ANCHR"/>
</dbReference>
<dbReference type="Proteomes" id="UP001152607">
    <property type="component" value="Unassembled WGS sequence"/>
</dbReference>
<comment type="caution">
    <text evidence="2">The sequence shown here is derived from an EMBL/GenBank/DDBJ whole genome shotgun (WGS) entry which is preliminary data.</text>
</comment>
<feature type="compositionally biased region" description="Gly residues" evidence="1">
    <location>
        <begin position="96"/>
        <end position="107"/>
    </location>
</feature>